<feature type="transmembrane region" description="Helical" evidence="10">
    <location>
        <begin position="54"/>
        <end position="71"/>
    </location>
</feature>
<dbReference type="InterPro" id="IPR020846">
    <property type="entry name" value="MFS_dom"/>
</dbReference>
<accession>A0A2K0TMU8</accession>
<feature type="compositionally biased region" description="Low complexity" evidence="9">
    <location>
        <begin position="524"/>
        <end position="539"/>
    </location>
</feature>
<evidence type="ECO:0000256" key="5">
    <source>
        <dbReference type="ARBA" id="ARBA00022989"/>
    </source>
</evidence>
<reference evidence="12 13" key="1">
    <citation type="submission" date="2017-02" db="EMBL/GenBank/DDBJ databases">
        <title>Genomes of Trichoderma spp. with biocontrol activity.</title>
        <authorList>
            <person name="Gardiner D."/>
            <person name="Kazan K."/>
            <person name="Vos C."/>
            <person name="Harvey P."/>
        </authorList>
    </citation>
    <scope>NUCLEOTIDE SEQUENCE [LARGE SCALE GENOMIC DNA]</scope>
    <source>
        <strain evidence="12 13">A5MH</strain>
    </source>
</reference>
<feature type="transmembrane region" description="Helical" evidence="10">
    <location>
        <begin position="91"/>
        <end position="110"/>
    </location>
</feature>
<proteinExistence type="inferred from homology"/>
<evidence type="ECO:0000256" key="2">
    <source>
        <dbReference type="ARBA" id="ARBA00022448"/>
    </source>
</evidence>
<keyword evidence="2" id="KW-0813">Transport</keyword>
<feature type="transmembrane region" description="Helical" evidence="10">
    <location>
        <begin position="325"/>
        <end position="343"/>
    </location>
</feature>
<dbReference type="Gene3D" id="1.20.1250.20">
    <property type="entry name" value="MFS general substrate transporter like domains"/>
    <property type="match status" value="1"/>
</dbReference>
<dbReference type="Proteomes" id="UP000236546">
    <property type="component" value="Unassembled WGS sequence"/>
</dbReference>
<evidence type="ECO:0000256" key="10">
    <source>
        <dbReference type="SAM" id="Phobius"/>
    </source>
</evidence>
<evidence type="ECO:0000256" key="1">
    <source>
        <dbReference type="ARBA" id="ARBA00004651"/>
    </source>
</evidence>
<sequence length="579" mass="63464">MGALHRILSVPVNKPYRTHDLQYNEPPFLNEDGYVDFAPDDIENPRNWSMRRRFYITMSTVLLVMNATFASSSPSGCFPSIAEWFHVSEEAAGLTITLFLLGYCAGPLIFAPMSELYGRRWIFYITFSIYLAFNFLCAFAPNFGSLLVGRFLSGTFVSAALSNGPGVLADLWNPVQRANAMGGFSATLWIGPSLGPVIAGFLQLKKDWRWSFYVLLMLGGASFFLMLTIPETHGPTVLRHKARRIRKAQIPGYENVKAQIEDNNLGVVGVYKVALTRPWIILFDPVSFLIAIYLSVVYTLLYMLFTIYPIVFQEKRGWNAGVGELPLLGTVLGAVLGGVIVLFDTRRQQKKIDTGKKQMHEFTPEDRLPLAIVGAITFAGAMFWFAWTAEFNSVHWIVPTIAGGFLTTALLLLFVGFFNYLVDTYLMYAASAIAANTIMRSACGAAAPLFTVQMFHALGVGGGGSLVGGVAVLLSVIPFLFYKYGAAIRARSRFNPKKASKPPAKTDVEANPVVLEDPHEGESADTSSESSGSSTIGADETGEKPSEKEEKEHSGLKPEAAHTQTEASASTEKVKSEEA</sequence>
<dbReference type="PANTHER" id="PTHR23502">
    <property type="entry name" value="MAJOR FACILITATOR SUPERFAMILY"/>
    <property type="match status" value="1"/>
</dbReference>
<gene>
    <name evidence="12" type="ORF">TGAMA5MH_01803</name>
</gene>
<comment type="similarity">
    <text evidence="8">Belongs to the major facilitator superfamily. DHA1 family. Polyamines/proton antiporter (TC 2.A.1.2.16) subfamily.</text>
</comment>
<evidence type="ECO:0000259" key="11">
    <source>
        <dbReference type="PROSITE" id="PS50850"/>
    </source>
</evidence>
<feature type="transmembrane region" description="Helical" evidence="10">
    <location>
        <begin position="425"/>
        <end position="450"/>
    </location>
</feature>
<keyword evidence="3" id="KW-1003">Cell membrane</keyword>
<protein>
    <recommendedName>
        <fullName evidence="11">Major facilitator superfamily (MFS) profile domain-containing protein</fullName>
    </recommendedName>
</protein>
<dbReference type="AlphaFoldDB" id="A0A2K0TMU8"/>
<dbReference type="PROSITE" id="PS50850">
    <property type="entry name" value="MFS"/>
    <property type="match status" value="1"/>
</dbReference>
<feature type="transmembrane region" description="Helical" evidence="10">
    <location>
        <begin position="368"/>
        <end position="387"/>
    </location>
</feature>
<keyword evidence="7" id="KW-0325">Glycoprotein</keyword>
<keyword evidence="6 10" id="KW-0472">Membrane</keyword>
<evidence type="ECO:0000256" key="3">
    <source>
        <dbReference type="ARBA" id="ARBA00022475"/>
    </source>
</evidence>
<dbReference type="FunFam" id="1.20.1250.20:FF:000011">
    <property type="entry name" value="MFS multidrug transporter, putative"/>
    <property type="match status" value="1"/>
</dbReference>
<feature type="transmembrane region" description="Helical" evidence="10">
    <location>
        <begin position="393"/>
        <end position="418"/>
    </location>
</feature>
<dbReference type="PANTHER" id="PTHR23502:SF186">
    <property type="entry name" value="MAJOR FACILITATOR SUPERFAMILY (MFS) PROFILE DOMAIN-CONTAINING PROTEIN"/>
    <property type="match status" value="1"/>
</dbReference>
<feature type="transmembrane region" description="Helical" evidence="10">
    <location>
        <begin position="184"/>
        <end position="204"/>
    </location>
</feature>
<evidence type="ECO:0000256" key="4">
    <source>
        <dbReference type="ARBA" id="ARBA00022692"/>
    </source>
</evidence>
<dbReference type="InterPro" id="IPR011701">
    <property type="entry name" value="MFS"/>
</dbReference>
<comment type="caution">
    <text evidence="12">The sequence shown here is derived from an EMBL/GenBank/DDBJ whole genome shotgun (WGS) entry which is preliminary data.</text>
</comment>
<dbReference type="EMBL" id="MTYH01000014">
    <property type="protein sequence ID" value="PNP46851.1"/>
    <property type="molecule type" value="Genomic_DNA"/>
</dbReference>
<feature type="transmembrane region" description="Helical" evidence="10">
    <location>
        <begin position="281"/>
        <end position="305"/>
    </location>
</feature>
<dbReference type="GO" id="GO:0022857">
    <property type="term" value="F:transmembrane transporter activity"/>
    <property type="evidence" value="ECO:0007669"/>
    <property type="project" value="InterPro"/>
</dbReference>
<dbReference type="GO" id="GO:0005886">
    <property type="term" value="C:plasma membrane"/>
    <property type="evidence" value="ECO:0007669"/>
    <property type="project" value="UniProtKB-SubCell"/>
</dbReference>
<feature type="transmembrane region" description="Helical" evidence="10">
    <location>
        <begin position="456"/>
        <end position="482"/>
    </location>
</feature>
<evidence type="ECO:0000313" key="13">
    <source>
        <dbReference type="Proteomes" id="UP000236546"/>
    </source>
</evidence>
<evidence type="ECO:0000256" key="8">
    <source>
        <dbReference type="ARBA" id="ARBA00038459"/>
    </source>
</evidence>
<keyword evidence="4 10" id="KW-0812">Transmembrane</keyword>
<feature type="transmembrane region" description="Helical" evidence="10">
    <location>
        <begin position="210"/>
        <end position="229"/>
    </location>
</feature>
<feature type="transmembrane region" description="Helical" evidence="10">
    <location>
        <begin position="122"/>
        <end position="141"/>
    </location>
</feature>
<dbReference type="Pfam" id="PF07690">
    <property type="entry name" value="MFS_1"/>
    <property type="match status" value="1"/>
</dbReference>
<dbReference type="CDD" id="cd17323">
    <property type="entry name" value="MFS_Tpo1_MDR_like"/>
    <property type="match status" value="1"/>
</dbReference>
<evidence type="ECO:0000256" key="7">
    <source>
        <dbReference type="ARBA" id="ARBA00023180"/>
    </source>
</evidence>
<dbReference type="OrthoDB" id="6770063at2759"/>
<feature type="region of interest" description="Disordered" evidence="9">
    <location>
        <begin position="495"/>
        <end position="579"/>
    </location>
</feature>
<dbReference type="SUPFAM" id="SSF103473">
    <property type="entry name" value="MFS general substrate transporter"/>
    <property type="match status" value="1"/>
</dbReference>
<evidence type="ECO:0000256" key="6">
    <source>
        <dbReference type="ARBA" id="ARBA00023136"/>
    </source>
</evidence>
<feature type="compositionally biased region" description="Polar residues" evidence="9">
    <location>
        <begin position="562"/>
        <end position="571"/>
    </location>
</feature>
<feature type="domain" description="Major facilitator superfamily (MFS) profile" evidence="11">
    <location>
        <begin position="52"/>
        <end position="493"/>
    </location>
</feature>
<name>A0A2K0TMU8_9HYPO</name>
<feature type="transmembrane region" description="Helical" evidence="10">
    <location>
        <begin position="147"/>
        <end position="172"/>
    </location>
</feature>
<organism evidence="12 13">
    <name type="scientific">Trichoderma gamsii</name>
    <dbReference type="NCBI Taxonomy" id="398673"/>
    <lineage>
        <taxon>Eukaryota</taxon>
        <taxon>Fungi</taxon>
        <taxon>Dikarya</taxon>
        <taxon>Ascomycota</taxon>
        <taxon>Pezizomycotina</taxon>
        <taxon>Sordariomycetes</taxon>
        <taxon>Hypocreomycetidae</taxon>
        <taxon>Hypocreales</taxon>
        <taxon>Hypocreaceae</taxon>
        <taxon>Trichoderma</taxon>
    </lineage>
</organism>
<keyword evidence="5 10" id="KW-1133">Transmembrane helix</keyword>
<dbReference type="InterPro" id="IPR036259">
    <property type="entry name" value="MFS_trans_sf"/>
</dbReference>
<feature type="compositionally biased region" description="Basic and acidic residues" evidence="9">
    <location>
        <begin position="541"/>
        <end position="560"/>
    </location>
</feature>
<evidence type="ECO:0000313" key="12">
    <source>
        <dbReference type="EMBL" id="PNP46851.1"/>
    </source>
</evidence>
<comment type="subcellular location">
    <subcellularLocation>
        <location evidence="1">Cell membrane</location>
        <topology evidence="1">Multi-pass membrane protein</topology>
    </subcellularLocation>
</comment>
<evidence type="ECO:0000256" key="9">
    <source>
        <dbReference type="SAM" id="MobiDB-lite"/>
    </source>
</evidence>